<evidence type="ECO:0000256" key="5">
    <source>
        <dbReference type="PROSITE-ProRule" id="PRU00335"/>
    </source>
</evidence>
<feature type="domain" description="HTH tetR-type" evidence="6">
    <location>
        <begin position="12"/>
        <end position="72"/>
    </location>
</feature>
<dbReference type="PANTHER" id="PTHR30055:SF241">
    <property type="entry name" value="TRANSCRIPTIONAL REGULATORY PROTEIN"/>
    <property type="match status" value="1"/>
</dbReference>
<dbReference type="SUPFAM" id="SSF48498">
    <property type="entry name" value="Tetracyclin repressor-like, C-terminal domain"/>
    <property type="match status" value="1"/>
</dbReference>
<dbReference type="InterPro" id="IPR009057">
    <property type="entry name" value="Homeodomain-like_sf"/>
</dbReference>
<feature type="DNA-binding region" description="H-T-H motif" evidence="5">
    <location>
        <begin position="35"/>
        <end position="54"/>
    </location>
</feature>
<dbReference type="Pfam" id="PF13977">
    <property type="entry name" value="TetR_C_6"/>
    <property type="match status" value="1"/>
</dbReference>
<organism evidence="7 8">
    <name type="scientific">Amycolatopsis ultiminotia</name>
    <dbReference type="NCBI Taxonomy" id="543629"/>
    <lineage>
        <taxon>Bacteria</taxon>
        <taxon>Bacillati</taxon>
        <taxon>Actinomycetota</taxon>
        <taxon>Actinomycetes</taxon>
        <taxon>Pseudonocardiales</taxon>
        <taxon>Pseudonocardiaceae</taxon>
        <taxon>Amycolatopsis</taxon>
    </lineage>
</organism>
<accession>A0ABP6UUR6</accession>
<proteinExistence type="predicted"/>
<sequence length="200" mass="22199">MTARRTQEQRRTETRSRLLAAAARVFAERGYAAASVGEIVRAAGCSTGALYAHFRSKDEVFLALLDQAIPRWGDSYVEQVSTEPTLAGQLRAAVRHWAELLDQQPQTTMLFIEFWSAAMRDPELRGEFATRHDEVKQAMTTLIVGAAQELDIPLDQPPEALGAIVTALADGFALQRLANPDSVPDELFITALRLLLDRRH</sequence>
<dbReference type="PANTHER" id="PTHR30055">
    <property type="entry name" value="HTH-TYPE TRANSCRIPTIONAL REGULATOR RUTR"/>
    <property type="match status" value="1"/>
</dbReference>
<evidence type="ECO:0000313" key="8">
    <source>
        <dbReference type="Proteomes" id="UP001500689"/>
    </source>
</evidence>
<evidence type="ECO:0000256" key="3">
    <source>
        <dbReference type="ARBA" id="ARBA00023125"/>
    </source>
</evidence>
<protein>
    <submittedName>
        <fullName evidence="7">TetR family transcriptional regulator</fullName>
    </submittedName>
</protein>
<name>A0ABP6UUR6_9PSEU</name>
<dbReference type="InterPro" id="IPR001647">
    <property type="entry name" value="HTH_TetR"/>
</dbReference>
<dbReference type="InterPro" id="IPR050109">
    <property type="entry name" value="HTH-type_TetR-like_transc_reg"/>
</dbReference>
<keyword evidence="8" id="KW-1185">Reference proteome</keyword>
<dbReference type="InterPro" id="IPR039538">
    <property type="entry name" value="BetI_C"/>
</dbReference>
<keyword evidence="3 5" id="KW-0238">DNA-binding</keyword>
<evidence type="ECO:0000256" key="1">
    <source>
        <dbReference type="ARBA" id="ARBA00022491"/>
    </source>
</evidence>
<dbReference type="Proteomes" id="UP001500689">
    <property type="component" value="Unassembled WGS sequence"/>
</dbReference>
<evidence type="ECO:0000256" key="4">
    <source>
        <dbReference type="ARBA" id="ARBA00023163"/>
    </source>
</evidence>
<dbReference type="PRINTS" id="PR00455">
    <property type="entry name" value="HTHTETR"/>
</dbReference>
<gene>
    <name evidence="7" type="ORF">GCM10022222_01090</name>
</gene>
<dbReference type="Pfam" id="PF00440">
    <property type="entry name" value="TetR_N"/>
    <property type="match status" value="1"/>
</dbReference>
<keyword evidence="4" id="KW-0804">Transcription</keyword>
<dbReference type="EMBL" id="BAAAZN010000001">
    <property type="protein sequence ID" value="GAA3522963.1"/>
    <property type="molecule type" value="Genomic_DNA"/>
</dbReference>
<comment type="caution">
    <text evidence="7">The sequence shown here is derived from an EMBL/GenBank/DDBJ whole genome shotgun (WGS) entry which is preliminary data.</text>
</comment>
<evidence type="ECO:0000313" key="7">
    <source>
        <dbReference type="EMBL" id="GAA3522963.1"/>
    </source>
</evidence>
<evidence type="ECO:0000259" key="6">
    <source>
        <dbReference type="PROSITE" id="PS50977"/>
    </source>
</evidence>
<keyword evidence="2" id="KW-0805">Transcription regulation</keyword>
<dbReference type="Gene3D" id="1.10.357.10">
    <property type="entry name" value="Tetracycline Repressor, domain 2"/>
    <property type="match status" value="1"/>
</dbReference>
<reference evidence="8" key="1">
    <citation type="journal article" date="2019" name="Int. J. Syst. Evol. Microbiol.">
        <title>The Global Catalogue of Microorganisms (GCM) 10K type strain sequencing project: providing services to taxonomists for standard genome sequencing and annotation.</title>
        <authorList>
            <consortium name="The Broad Institute Genomics Platform"/>
            <consortium name="The Broad Institute Genome Sequencing Center for Infectious Disease"/>
            <person name="Wu L."/>
            <person name="Ma J."/>
        </authorList>
    </citation>
    <scope>NUCLEOTIDE SEQUENCE [LARGE SCALE GENOMIC DNA]</scope>
    <source>
        <strain evidence="8">JCM 16898</strain>
    </source>
</reference>
<dbReference type="InterPro" id="IPR036271">
    <property type="entry name" value="Tet_transcr_reg_TetR-rel_C_sf"/>
</dbReference>
<dbReference type="SUPFAM" id="SSF46689">
    <property type="entry name" value="Homeodomain-like"/>
    <property type="match status" value="1"/>
</dbReference>
<keyword evidence="1" id="KW-0678">Repressor</keyword>
<evidence type="ECO:0000256" key="2">
    <source>
        <dbReference type="ARBA" id="ARBA00023015"/>
    </source>
</evidence>
<dbReference type="PROSITE" id="PS50977">
    <property type="entry name" value="HTH_TETR_2"/>
    <property type="match status" value="1"/>
</dbReference>
<dbReference type="RefSeq" id="WP_344854208.1">
    <property type="nucleotide sequence ID" value="NZ_BAAAZN010000001.1"/>
</dbReference>